<dbReference type="EMBL" id="SPSG01003714">
    <property type="protein sequence ID" value="TFU54866.1"/>
    <property type="molecule type" value="Genomic_DNA"/>
</dbReference>
<keyword evidence="1" id="KW-1133">Transmembrane helix</keyword>
<keyword evidence="1" id="KW-0472">Membrane</keyword>
<dbReference type="InterPro" id="IPR006481">
    <property type="entry name" value="Phage_lambda_GpS_holin"/>
</dbReference>
<feature type="transmembrane region" description="Helical" evidence="1">
    <location>
        <begin position="96"/>
        <end position="115"/>
    </location>
</feature>
<proteinExistence type="predicted"/>
<organism evidence="2">
    <name type="scientific">Serratia marcescens</name>
    <dbReference type="NCBI Taxonomy" id="615"/>
    <lineage>
        <taxon>Bacteria</taxon>
        <taxon>Pseudomonadati</taxon>
        <taxon>Pseudomonadota</taxon>
        <taxon>Gammaproteobacteria</taxon>
        <taxon>Enterobacterales</taxon>
        <taxon>Yersiniaceae</taxon>
        <taxon>Serratia</taxon>
    </lineage>
</organism>
<accession>A0A9X8VCV7</accession>
<keyword evidence="1" id="KW-0812">Transmembrane</keyword>
<comment type="caution">
    <text evidence="2">The sequence shown here is derived from an EMBL/GenBank/DDBJ whole genome shotgun (WGS) entry which is preliminary data.</text>
</comment>
<protein>
    <submittedName>
        <fullName evidence="2">Phage holin, lambda family</fullName>
    </submittedName>
</protein>
<evidence type="ECO:0000313" key="2">
    <source>
        <dbReference type="EMBL" id="TFU54866.1"/>
    </source>
</evidence>
<dbReference type="Pfam" id="PF05106">
    <property type="entry name" value="Phage_holin_3_1"/>
    <property type="match status" value="1"/>
</dbReference>
<name>A0A9X8VCV7_SERMA</name>
<evidence type="ECO:0000256" key="1">
    <source>
        <dbReference type="SAM" id="Phobius"/>
    </source>
</evidence>
<sequence length="135" mass="14673">MRRQTHSGTHLGLAYAGLFHFRQGNSMAPDSAFFAAVWAWLKTHTPDALGVFLATVIGALRSAYTGEGWRRVLLEGALCGAICMTIDSSLDYVSAYLHIPGAPSFVGGMIGFIGVERIRALVLRRFDKPLSEDNS</sequence>
<dbReference type="NCBIfam" id="TIGR01594">
    <property type="entry name" value="holin_lambda"/>
    <property type="match status" value="1"/>
</dbReference>
<feature type="transmembrane region" description="Helical" evidence="1">
    <location>
        <begin position="37"/>
        <end position="60"/>
    </location>
</feature>
<gene>
    <name evidence="2" type="ORF">E0L31_26900</name>
</gene>
<dbReference type="AlphaFoldDB" id="A0A9X8VCV7"/>
<reference evidence="2" key="1">
    <citation type="submission" date="2019-03" db="EMBL/GenBank/DDBJ databases">
        <title>Serratia marcescens strain N2 draft genome.</title>
        <authorList>
            <person name="Yassin A."/>
            <person name="El-Kenawy N."/>
            <person name="Youssef N.H."/>
        </authorList>
    </citation>
    <scope>NUCLEOTIDE SEQUENCE [LARGE SCALE GENOMIC DNA]</scope>
    <source>
        <strain evidence="2">N2</strain>
    </source>
</reference>